<feature type="transmembrane region" description="Helical" evidence="6">
    <location>
        <begin position="126"/>
        <end position="145"/>
    </location>
</feature>
<feature type="transmembrane region" description="Helical" evidence="6">
    <location>
        <begin position="314"/>
        <end position="334"/>
    </location>
</feature>
<dbReference type="EMBL" id="LCPJ01000013">
    <property type="protein sequence ID" value="KKU95593.1"/>
    <property type="molecule type" value="Genomic_DNA"/>
</dbReference>
<proteinExistence type="predicted"/>
<keyword evidence="2" id="KW-1003">Cell membrane</keyword>
<keyword evidence="3 6" id="KW-0812">Transmembrane</keyword>
<feature type="transmembrane region" description="Helical" evidence="6">
    <location>
        <begin position="275"/>
        <end position="294"/>
    </location>
</feature>
<dbReference type="Proteomes" id="UP000034661">
    <property type="component" value="Unassembled WGS sequence"/>
</dbReference>
<evidence type="ECO:0000256" key="5">
    <source>
        <dbReference type="ARBA" id="ARBA00023136"/>
    </source>
</evidence>
<dbReference type="InterPro" id="IPR050833">
    <property type="entry name" value="Poly_Biosynth_Transport"/>
</dbReference>
<evidence type="ECO:0000256" key="2">
    <source>
        <dbReference type="ARBA" id="ARBA00022475"/>
    </source>
</evidence>
<feature type="transmembrane region" description="Helical" evidence="6">
    <location>
        <begin position="191"/>
        <end position="211"/>
    </location>
</feature>
<protein>
    <submittedName>
        <fullName evidence="7">Polysaccharide biosynthesis protein</fullName>
    </submittedName>
</protein>
<sequence>KVIGAGTSFVVAFLLAKRLGAEGYGDFTKITTFVAPFFLLADFGLNAVFIQKKDDAGWWPRLLGLRVAGGAILIFLSLAVLAFLPHGTDQGYTALVRFGIVLFAPAILFQALITTANALFQKNLHYWFSTVALGVGSLATLLLVLPLSIGVLSATIAVLVGTAVAAGVSLVLAKRYSVLSISLSRQSVTGLLVPSIPLAITLLFNLVFFRADSFILTLTRTTAEVGVYGLAYKVFEVALVLPTFFMNAVYPLLLKQQNFQFPISNFQFKRTMRHSFWFLLGTSFVAVVVLWFAAPLLTMIKSDFSASIPALRVLSLGLPFFFLTSLTMWTLIALKKQWALAGIYGLSMVINIALNLWLIPVYGYMAAAWITVLSEGVVLLLSGIFLLKMFPPQQKKF</sequence>
<evidence type="ECO:0000313" key="8">
    <source>
        <dbReference type="Proteomes" id="UP000034661"/>
    </source>
</evidence>
<evidence type="ECO:0000256" key="6">
    <source>
        <dbReference type="SAM" id="Phobius"/>
    </source>
</evidence>
<feature type="transmembrane region" description="Helical" evidence="6">
    <location>
        <begin position="341"/>
        <end position="360"/>
    </location>
</feature>
<dbReference type="PANTHER" id="PTHR30250:SF11">
    <property type="entry name" value="O-ANTIGEN TRANSPORTER-RELATED"/>
    <property type="match status" value="1"/>
</dbReference>
<feature type="transmembrane region" description="Helical" evidence="6">
    <location>
        <begin position="62"/>
        <end position="84"/>
    </location>
</feature>
<comment type="subcellular location">
    <subcellularLocation>
        <location evidence="1">Cell membrane</location>
        <topology evidence="1">Multi-pass membrane protein</topology>
    </subcellularLocation>
</comment>
<accession>A0A0G1WZ82</accession>
<feature type="transmembrane region" description="Helical" evidence="6">
    <location>
        <begin position="366"/>
        <end position="387"/>
    </location>
</feature>
<gene>
    <name evidence="7" type="ORF">UY27_C0013G0010</name>
</gene>
<dbReference type="InterPro" id="IPR002797">
    <property type="entry name" value="Polysacc_synth"/>
</dbReference>
<reference evidence="7 8" key="1">
    <citation type="journal article" date="2015" name="Nature">
        <title>rRNA introns, odd ribosomes, and small enigmatic genomes across a large radiation of phyla.</title>
        <authorList>
            <person name="Brown C.T."/>
            <person name="Hug L.A."/>
            <person name="Thomas B.C."/>
            <person name="Sharon I."/>
            <person name="Castelle C.J."/>
            <person name="Singh A."/>
            <person name="Wilkins M.J."/>
            <person name="Williams K.H."/>
            <person name="Banfield J.F."/>
        </authorList>
    </citation>
    <scope>NUCLEOTIDE SEQUENCE [LARGE SCALE GENOMIC DNA]</scope>
</reference>
<feature type="transmembrane region" description="Helical" evidence="6">
    <location>
        <begin position="151"/>
        <end position="171"/>
    </location>
</feature>
<comment type="caution">
    <text evidence="7">The sequence shown here is derived from an EMBL/GenBank/DDBJ whole genome shotgun (WGS) entry which is preliminary data.</text>
</comment>
<feature type="transmembrane region" description="Helical" evidence="6">
    <location>
        <begin position="30"/>
        <end position="50"/>
    </location>
</feature>
<evidence type="ECO:0000256" key="1">
    <source>
        <dbReference type="ARBA" id="ARBA00004651"/>
    </source>
</evidence>
<dbReference type="GO" id="GO:0005886">
    <property type="term" value="C:plasma membrane"/>
    <property type="evidence" value="ECO:0007669"/>
    <property type="project" value="UniProtKB-SubCell"/>
</dbReference>
<evidence type="ECO:0000313" key="7">
    <source>
        <dbReference type="EMBL" id="KKU95593.1"/>
    </source>
</evidence>
<evidence type="ECO:0000256" key="3">
    <source>
        <dbReference type="ARBA" id="ARBA00022692"/>
    </source>
</evidence>
<evidence type="ECO:0000256" key="4">
    <source>
        <dbReference type="ARBA" id="ARBA00022989"/>
    </source>
</evidence>
<dbReference type="Pfam" id="PF01943">
    <property type="entry name" value="Polysacc_synt"/>
    <property type="match status" value="1"/>
</dbReference>
<feature type="transmembrane region" description="Helical" evidence="6">
    <location>
        <begin position="231"/>
        <end position="254"/>
    </location>
</feature>
<keyword evidence="4 6" id="KW-1133">Transmembrane helix</keyword>
<feature type="transmembrane region" description="Helical" evidence="6">
    <location>
        <begin position="96"/>
        <end position="119"/>
    </location>
</feature>
<organism evidence="7 8">
    <name type="scientific">Candidatus Gottesmanbacteria bacterium GW2011_GWA1_48_13</name>
    <dbReference type="NCBI Taxonomy" id="1618439"/>
    <lineage>
        <taxon>Bacteria</taxon>
        <taxon>Candidatus Gottesmaniibacteriota</taxon>
    </lineage>
</organism>
<dbReference type="PANTHER" id="PTHR30250">
    <property type="entry name" value="PST FAMILY PREDICTED COLANIC ACID TRANSPORTER"/>
    <property type="match status" value="1"/>
</dbReference>
<keyword evidence="5 6" id="KW-0472">Membrane</keyword>
<dbReference type="AlphaFoldDB" id="A0A0G1WZ82"/>
<name>A0A0G1WZ82_9BACT</name>
<feature type="non-terminal residue" evidence="7">
    <location>
        <position position="1"/>
    </location>
</feature>